<organism evidence="2 3">
    <name type="scientific">Escherichia phage Mansfield</name>
    <dbReference type="NCBI Taxonomy" id="2591099"/>
    <lineage>
        <taxon>Viruses</taxon>
        <taxon>Duplodnaviria</taxon>
        <taxon>Heunggongvirae</taxon>
        <taxon>Uroviricota</taxon>
        <taxon>Caudoviricetes</taxon>
        <taxon>Lindbergviridae</taxon>
        <taxon>Wifcevirus</taxon>
        <taxon>Wifcevirus mansfield</taxon>
    </lineage>
</organism>
<accession>A0A5B9N8M8</accession>
<sequence>MIQRYDVDYCTQHACTCEVVKDNEGEYVEYEDYAALEAKYSEAQRELVALRSQVRDASALVKQLHDVVATIGVGADACEKQDEAWTVWESNATNPVPAQMVMYKLRDGYESKAPVISNELRWEMMGMPHGTDIVAYRVVKEG</sequence>
<keyword evidence="1" id="KW-0175">Coiled coil</keyword>
<gene>
    <name evidence="2" type="ORF">CPT_Mansfield_104</name>
</gene>
<evidence type="ECO:0000313" key="2">
    <source>
        <dbReference type="EMBL" id="QEG09929.1"/>
    </source>
</evidence>
<evidence type="ECO:0000313" key="3">
    <source>
        <dbReference type="Proteomes" id="UP000324813"/>
    </source>
</evidence>
<proteinExistence type="predicted"/>
<feature type="coiled-coil region" evidence="1">
    <location>
        <begin position="33"/>
        <end position="60"/>
    </location>
</feature>
<protein>
    <submittedName>
        <fullName evidence="2">Uncharacterized protein</fullName>
    </submittedName>
</protein>
<name>A0A5B9N8M8_9CAUD</name>
<evidence type="ECO:0000256" key="1">
    <source>
        <dbReference type="SAM" id="Coils"/>
    </source>
</evidence>
<dbReference type="EMBL" id="MK903282">
    <property type="protein sequence ID" value="QEG09929.1"/>
    <property type="molecule type" value="Genomic_DNA"/>
</dbReference>
<reference evidence="3" key="1">
    <citation type="submission" date="2019-05" db="EMBL/GenBank/DDBJ databases">
        <title>Complete Genome Sequence of Escherichia coli Myophage Mansfield.</title>
        <authorList>
            <person name="D'Souza G.M."/>
            <person name="Klotz K."/>
            <person name="Moreland R."/>
            <person name="Liu M."/>
            <person name="Ramsey J."/>
        </authorList>
    </citation>
    <scope>NUCLEOTIDE SEQUENCE [LARGE SCALE GENOMIC DNA]</scope>
</reference>
<keyword evidence="3" id="KW-1185">Reference proteome</keyword>
<dbReference type="Proteomes" id="UP000324813">
    <property type="component" value="Segment"/>
</dbReference>